<organism evidence="2 3">
    <name type="scientific">Anthostomella pinea</name>
    <dbReference type="NCBI Taxonomy" id="933095"/>
    <lineage>
        <taxon>Eukaryota</taxon>
        <taxon>Fungi</taxon>
        <taxon>Dikarya</taxon>
        <taxon>Ascomycota</taxon>
        <taxon>Pezizomycotina</taxon>
        <taxon>Sordariomycetes</taxon>
        <taxon>Xylariomycetidae</taxon>
        <taxon>Xylariales</taxon>
        <taxon>Xylariaceae</taxon>
        <taxon>Anthostomella</taxon>
    </lineage>
</organism>
<name>A0AAI8VKR9_9PEZI</name>
<feature type="region of interest" description="Disordered" evidence="1">
    <location>
        <begin position="1"/>
        <end position="27"/>
    </location>
</feature>
<proteinExistence type="predicted"/>
<dbReference type="AlphaFoldDB" id="A0AAI8VKR9"/>
<evidence type="ECO:0000313" key="2">
    <source>
        <dbReference type="EMBL" id="CAJ2506372.1"/>
    </source>
</evidence>
<evidence type="ECO:0000313" key="3">
    <source>
        <dbReference type="Proteomes" id="UP001295740"/>
    </source>
</evidence>
<comment type="caution">
    <text evidence="2">The sequence shown here is derived from an EMBL/GenBank/DDBJ whole genome shotgun (WGS) entry which is preliminary data.</text>
</comment>
<sequence>MSGHTAAAVASPAAGTSAATTPGTNGGILPPPPPCGCWPATLRIANLCQSHAEAEASSMREAGAAHGSFLADALTMSRDLVQHWGTINGCASSESHMTPQALCSMADAIDQVLRGHATAIEDLSRRHQHHHHHHEATRGPHAARTFVGRLELDADEGAIVAQEALKHSLIRLAAMLQDVEEESALLRSEAEPHPLRGRDIRDLTTRLFRLLGSVNRLETA</sequence>
<dbReference type="EMBL" id="CAUWAG010000008">
    <property type="protein sequence ID" value="CAJ2506372.1"/>
    <property type="molecule type" value="Genomic_DNA"/>
</dbReference>
<reference evidence="2" key="1">
    <citation type="submission" date="2023-10" db="EMBL/GenBank/DDBJ databases">
        <authorList>
            <person name="Hackl T."/>
        </authorList>
    </citation>
    <scope>NUCLEOTIDE SEQUENCE</scope>
</reference>
<gene>
    <name evidence="2" type="ORF">KHLLAP_LOCUS6840</name>
</gene>
<evidence type="ECO:0000256" key="1">
    <source>
        <dbReference type="SAM" id="MobiDB-lite"/>
    </source>
</evidence>
<keyword evidence="3" id="KW-1185">Reference proteome</keyword>
<accession>A0AAI8VKR9</accession>
<protein>
    <submittedName>
        <fullName evidence="2">Uu.00g005020.m01.CDS01</fullName>
    </submittedName>
</protein>
<dbReference type="Proteomes" id="UP001295740">
    <property type="component" value="Unassembled WGS sequence"/>
</dbReference>
<feature type="compositionally biased region" description="Low complexity" evidence="1">
    <location>
        <begin position="1"/>
        <end position="23"/>
    </location>
</feature>